<evidence type="ECO:0000313" key="14">
    <source>
        <dbReference type="Proteomes" id="UP000767291"/>
    </source>
</evidence>
<dbReference type="Gene3D" id="3.40.50.300">
    <property type="entry name" value="P-loop containing nucleotide triphosphate hydrolases"/>
    <property type="match status" value="1"/>
</dbReference>
<dbReference type="GO" id="GO:0016787">
    <property type="term" value="F:hydrolase activity"/>
    <property type="evidence" value="ECO:0007669"/>
    <property type="project" value="UniProtKB-KW"/>
</dbReference>
<feature type="domain" description="EngC GTPase" evidence="11">
    <location>
        <begin position="74"/>
        <end position="221"/>
    </location>
</feature>
<dbReference type="EMBL" id="JAGGJX010000001">
    <property type="protein sequence ID" value="MBP1854727.1"/>
    <property type="molecule type" value="Genomic_DNA"/>
</dbReference>
<evidence type="ECO:0000256" key="6">
    <source>
        <dbReference type="ARBA" id="ARBA00022801"/>
    </source>
</evidence>
<comment type="function">
    <text evidence="10">One of several proteins that assist in the late maturation steps of the functional core of the 30S ribosomal subunit. Helps release RbfA from mature subunits. May play a role in the assembly of ribosomal proteins into the subunit. Circularly permuted GTPase that catalyzes slow GTP hydrolysis, GTPase activity is stimulated by the 30S ribosomal subunit.</text>
</comment>
<dbReference type="CDD" id="cd04466">
    <property type="entry name" value="S1_YloQ_GTPase"/>
    <property type="match status" value="1"/>
</dbReference>
<dbReference type="CDD" id="cd01854">
    <property type="entry name" value="YjeQ_EngC"/>
    <property type="match status" value="1"/>
</dbReference>
<comment type="subunit">
    <text evidence="10">Monomer. Associates with 30S ribosomal subunit, binds 16S rRNA.</text>
</comment>
<evidence type="ECO:0000256" key="3">
    <source>
        <dbReference type="ARBA" id="ARBA00022723"/>
    </source>
</evidence>
<keyword evidence="6 10" id="KW-0378">Hydrolase</keyword>
<keyword evidence="9 10" id="KW-0342">GTP-binding</keyword>
<feature type="binding site" evidence="10">
    <location>
        <position position="260"/>
    </location>
    <ligand>
        <name>Zn(2+)</name>
        <dbReference type="ChEBI" id="CHEBI:29105"/>
    </ligand>
</feature>
<gene>
    <name evidence="10" type="primary">rsgA</name>
    <name evidence="13" type="ORF">J2Z43_001117</name>
</gene>
<dbReference type="EC" id="3.6.1.-" evidence="10"/>
<proteinExistence type="inferred from homology"/>
<comment type="cofactor">
    <cofactor evidence="10">
        <name>Zn(2+)</name>
        <dbReference type="ChEBI" id="CHEBI:29105"/>
    </cofactor>
    <text evidence="10">Binds 1 zinc ion per subunit.</text>
</comment>
<evidence type="ECO:0000313" key="13">
    <source>
        <dbReference type="EMBL" id="MBP1854727.1"/>
    </source>
</evidence>
<feature type="binding site" evidence="10">
    <location>
        <position position="246"/>
    </location>
    <ligand>
        <name>Zn(2+)</name>
        <dbReference type="ChEBI" id="CHEBI:29105"/>
    </ligand>
</feature>
<comment type="subcellular location">
    <subcellularLocation>
        <location evidence="10">Cytoplasm</location>
    </subcellularLocation>
</comment>
<comment type="similarity">
    <text evidence="10">Belongs to the TRAFAC class YlqF/YawG GTPase family. RsgA subfamily.</text>
</comment>
<dbReference type="PANTHER" id="PTHR32120:SF11">
    <property type="entry name" value="SMALL RIBOSOMAL SUBUNIT BIOGENESIS GTPASE RSGA 1, MITOCHONDRIAL-RELATED"/>
    <property type="match status" value="1"/>
</dbReference>
<evidence type="ECO:0000256" key="4">
    <source>
        <dbReference type="ARBA" id="ARBA00022730"/>
    </source>
</evidence>
<dbReference type="InterPro" id="IPR004881">
    <property type="entry name" value="Ribosome_biogen_GTPase_RsgA"/>
</dbReference>
<accession>A0ABS4E9W1</accession>
<reference evidence="13 14" key="1">
    <citation type="submission" date="2021-03" db="EMBL/GenBank/DDBJ databases">
        <title>Genomic Encyclopedia of Type Strains, Phase IV (KMG-IV): sequencing the most valuable type-strain genomes for metagenomic binning, comparative biology and taxonomic classification.</title>
        <authorList>
            <person name="Goeker M."/>
        </authorList>
    </citation>
    <scope>NUCLEOTIDE SEQUENCE [LARGE SCALE GENOMIC DNA]</scope>
    <source>
        <strain evidence="13 14">DSM 1289</strain>
    </source>
</reference>
<evidence type="ECO:0000256" key="1">
    <source>
        <dbReference type="ARBA" id="ARBA00022490"/>
    </source>
</evidence>
<dbReference type="SUPFAM" id="SSF52540">
    <property type="entry name" value="P-loop containing nucleoside triphosphate hydrolases"/>
    <property type="match status" value="1"/>
</dbReference>
<keyword evidence="2 10" id="KW-0690">Ribosome biogenesis</keyword>
<evidence type="ECO:0000256" key="8">
    <source>
        <dbReference type="ARBA" id="ARBA00022884"/>
    </source>
</evidence>
<dbReference type="Proteomes" id="UP000767291">
    <property type="component" value="Unassembled WGS sequence"/>
</dbReference>
<evidence type="ECO:0000259" key="12">
    <source>
        <dbReference type="PROSITE" id="PS51721"/>
    </source>
</evidence>
<dbReference type="InterPro" id="IPR030378">
    <property type="entry name" value="G_CP_dom"/>
</dbReference>
<keyword evidence="5 10" id="KW-0547">Nucleotide-binding</keyword>
<comment type="caution">
    <text evidence="13">The sequence shown here is derived from an EMBL/GenBank/DDBJ whole genome shotgun (WGS) entry which is preliminary data.</text>
</comment>
<keyword evidence="1 10" id="KW-0963">Cytoplasm</keyword>
<dbReference type="InterPro" id="IPR010914">
    <property type="entry name" value="RsgA_GTPase_dom"/>
</dbReference>
<keyword evidence="4 10" id="KW-0699">rRNA-binding</keyword>
<dbReference type="Gene3D" id="1.10.40.50">
    <property type="entry name" value="Probable gtpase engc, domain 3"/>
    <property type="match status" value="1"/>
</dbReference>
<evidence type="ECO:0000256" key="5">
    <source>
        <dbReference type="ARBA" id="ARBA00022741"/>
    </source>
</evidence>
<dbReference type="NCBIfam" id="TIGR00157">
    <property type="entry name" value="ribosome small subunit-dependent GTPase A"/>
    <property type="match status" value="1"/>
</dbReference>
<dbReference type="RefSeq" id="WP_209456192.1">
    <property type="nucleotide sequence ID" value="NZ_BAAACS010000013.1"/>
</dbReference>
<dbReference type="Pfam" id="PF16745">
    <property type="entry name" value="RsgA_N"/>
    <property type="match status" value="1"/>
</dbReference>
<protein>
    <recommendedName>
        <fullName evidence="10">Small ribosomal subunit biogenesis GTPase RsgA</fullName>
        <ecNumber evidence="10">3.6.1.-</ecNumber>
    </recommendedName>
</protein>
<sequence length="294" mass="33246">MLKGQIVKGISSFYYVDTENGLYECKARGILRKDKITPLVGDRVKINILDEVEKKGIVEEIEDRDSELIRPPIANVDKALIVFAIKNPNLNLSLLDRFLVLSEREGLETVIVFTKIDLDSEKSLKSIKNVYERCGYNVIPVSNVDNLNVDKVKDELKDSITVFAGPSGVGKSSLLNEIDEDFKLQTGEVSNKIKRGKHTTRHAELFKLEFGGMVADTPGFSSLSVDDIEEDELKDYFIEFGDYGNCKFGNKCIHENEPKCGVKEAVENGDISKERYDSYLQLLGEIREFNSRRY</sequence>
<dbReference type="Pfam" id="PF03193">
    <property type="entry name" value="RsgA_GTPase"/>
    <property type="match status" value="1"/>
</dbReference>
<dbReference type="InterPro" id="IPR031944">
    <property type="entry name" value="RsgA_N"/>
</dbReference>
<evidence type="ECO:0000256" key="2">
    <source>
        <dbReference type="ARBA" id="ARBA00022517"/>
    </source>
</evidence>
<keyword evidence="3 10" id="KW-0479">Metal-binding</keyword>
<feature type="domain" description="CP-type G" evidence="12">
    <location>
        <begin position="65"/>
        <end position="223"/>
    </location>
</feature>
<feature type="binding site" evidence="10">
    <location>
        <position position="254"/>
    </location>
    <ligand>
        <name>Zn(2+)</name>
        <dbReference type="ChEBI" id="CHEBI:29105"/>
    </ligand>
</feature>
<name>A0ABS4E9W1_9FIRM</name>
<dbReference type="PROSITE" id="PS50936">
    <property type="entry name" value="ENGC_GTPASE"/>
    <property type="match status" value="1"/>
</dbReference>
<dbReference type="Gene3D" id="2.40.50.140">
    <property type="entry name" value="Nucleic acid-binding proteins"/>
    <property type="match status" value="1"/>
</dbReference>
<dbReference type="PANTHER" id="PTHR32120">
    <property type="entry name" value="SMALL RIBOSOMAL SUBUNIT BIOGENESIS GTPASE RSGA"/>
    <property type="match status" value="1"/>
</dbReference>
<keyword evidence="7 10" id="KW-0862">Zinc</keyword>
<feature type="binding site" evidence="10">
    <location>
        <position position="252"/>
    </location>
    <ligand>
        <name>Zn(2+)</name>
        <dbReference type="ChEBI" id="CHEBI:29105"/>
    </ligand>
</feature>
<dbReference type="SUPFAM" id="SSF50249">
    <property type="entry name" value="Nucleic acid-binding proteins"/>
    <property type="match status" value="1"/>
</dbReference>
<dbReference type="PROSITE" id="PS51721">
    <property type="entry name" value="G_CP"/>
    <property type="match status" value="1"/>
</dbReference>
<dbReference type="HAMAP" id="MF_01820">
    <property type="entry name" value="GTPase_RsgA"/>
    <property type="match status" value="1"/>
</dbReference>
<evidence type="ECO:0000259" key="11">
    <source>
        <dbReference type="PROSITE" id="PS50936"/>
    </source>
</evidence>
<keyword evidence="14" id="KW-1185">Reference proteome</keyword>
<evidence type="ECO:0000256" key="10">
    <source>
        <dbReference type="HAMAP-Rule" id="MF_01820"/>
    </source>
</evidence>
<dbReference type="InterPro" id="IPR012340">
    <property type="entry name" value="NA-bd_OB-fold"/>
</dbReference>
<evidence type="ECO:0000256" key="7">
    <source>
        <dbReference type="ARBA" id="ARBA00022833"/>
    </source>
</evidence>
<evidence type="ECO:0000256" key="9">
    <source>
        <dbReference type="ARBA" id="ARBA00023134"/>
    </source>
</evidence>
<dbReference type="InterPro" id="IPR027417">
    <property type="entry name" value="P-loop_NTPase"/>
</dbReference>
<feature type="binding site" evidence="10">
    <location>
        <begin position="114"/>
        <end position="117"/>
    </location>
    <ligand>
        <name>GTP</name>
        <dbReference type="ChEBI" id="CHEBI:37565"/>
    </ligand>
</feature>
<organism evidence="13 14">
    <name type="scientific">Metaclostridioides mangenotii</name>
    <dbReference type="NCBI Taxonomy" id="1540"/>
    <lineage>
        <taxon>Bacteria</taxon>
        <taxon>Bacillati</taxon>
        <taxon>Bacillota</taxon>
        <taxon>Clostridia</taxon>
        <taxon>Peptostreptococcales</taxon>
        <taxon>Peptostreptococcaceae</taxon>
        <taxon>Metaclostridioides</taxon>
    </lineage>
</organism>
<keyword evidence="8 10" id="KW-0694">RNA-binding</keyword>
<feature type="binding site" evidence="10">
    <location>
        <begin position="165"/>
        <end position="173"/>
    </location>
    <ligand>
        <name>GTP</name>
        <dbReference type="ChEBI" id="CHEBI:37565"/>
    </ligand>
</feature>